<protein>
    <recommendedName>
        <fullName evidence="8">Glucose-6-phosphate isomerase</fullName>
        <shortName evidence="8">GPI</shortName>
        <ecNumber evidence="8">5.3.1.9</ecNumber>
    </recommendedName>
    <alternativeName>
        <fullName evidence="8">Phosphoglucose isomerase</fullName>
        <shortName evidence="8">PGI</shortName>
    </alternativeName>
    <alternativeName>
        <fullName evidence="8">Phosphohexose isomerase</fullName>
        <shortName evidence="8">PHI</shortName>
    </alternativeName>
</protein>
<name>A0A2P2D3F0_9LEPT</name>
<keyword evidence="3 8" id="KW-0312">Gluconeogenesis</keyword>
<feature type="active site" description="Proton donor" evidence="8">
    <location>
        <position position="288"/>
    </location>
</feature>
<reference evidence="10 11" key="1">
    <citation type="submission" date="2018-02" db="EMBL/GenBank/DDBJ databases">
        <title>Novel Leptospira species isolated from soil and water in Japan.</title>
        <authorList>
            <person name="Nakao R."/>
            <person name="Masuzawa T."/>
        </authorList>
    </citation>
    <scope>NUCLEOTIDE SEQUENCE [LARGE SCALE GENOMIC DNA]</scope>
    <source>
        <strain evidence="10 11">E8</strain>
    </source>
</reference>
<evidence type="ECO:0000256" key="9">
    <source>
        <dbReference type="RuleBase" id="RU000612"/>
    </source>
</evidence>
<dbReference type="InterPro" id="IPR035476">
    <property type="entry name" value="SIS_PGI_1"/>
</dbReference>
<dbReference type="GO" id="GO:0051156">
    <property type="term" value="P:glucose 6-phosphate metabolic process"/>
    <property type="evidence" value="ECO:0007669"/>
    <property type="project" value="TreeGrafter"/>
</dbReference>
<comment type="caution">
    <text evidence="8">Lacks conserved residue(s) required for the propagation of feature annotation.</text>
</comment>
<evidence type="ECO:0000256" key="6">
    <source>
        <dbReference type="ARBA" id="ARBA00023235"/>
    </source>
</evidence>
<organism evidence="10 11">
    <name type="scientific">Leptospira johnsonii</name>
    <dbReference type="NCBI Taxonomy" id="1917820"/>
    <lineage>
        <taxon>Bacteria</taxon>
        <taxon>Pseudomonadati</taxon>
        <taxon>Spirochaetota</taxon>
        <taxon>Spirochaetia</taxon>
        <taxon>Leptospirales</taxon>
        <taxon>Leptospiraceae</taxon>
        <taxon>Leptospira</taxon>
    </lineage>
</organism>
<comment type="function">
    <text evidence="8">Catalyzes the reversible isomerization of glucose-6-phosphate to fructose-6-phosphate.</text>
</comment>
<dbReference type="InterPro" id="IPR035482">
    <property type="entry name" value="SIS_PGI_2"/>
</dbReference>
<dbReference type="Pfam" id="PF00342">
    <property type="entry name" value="PGI"/>
    <property type="match status" value="1"/>
</dbReference>
<evidence type="ECO:0000256" key="1">
    <source>
        <dbReference type="ARBA" id="ARBA00004926"/>
    </source>
</evidence>
<dbReference type="PROSITE" id="PS00765">
    <property type="entry name" value="P_GLUCOSE_ISOMERASE_1"/>
    <property type="match status" value="1"/>
</dbReference>
<dbReference type="GO" id="GO:0004347">
    <property type="term" value="F:glucose-6-phosphate isomerase activity"/>
    <property type="evidence" value="ECO:0007669"/>
    <property type="project" value="UniProtKB-UniRule"/>
</dbReference>
<keyword evidence="6 8" id="KW-0413">Isomerase</keyword>
<dbReference type="GO" id="GO:0005829">
    <property type="term" value="C:cytosol"/>
    <property type="evidence" value="ECO:0007669"/>
    <property type="project" value="TreeGrafter"/>
</dbReference>
<dbReference type="UniPathway" id="UPA00138"/>
<evidence type="ECO:0000256" key="5">
    <source>
        <dbReference type="ARBA" id="ARBA00023152"/>
    </source>
</evidence>
<dbReference type="GO" id="GO:0006094">
    <property type="term" value="P:gluconeogenesis"/>
    <property type="evidence" value="ECO:0007669"/>
    <property type="project" value="UniProtKB-UniRule"/>
</dbReference>
<dbReference type="PROSITE" id="PS00174">
    <property type="entry name" value="P_GLUCOSE_ISOMERASE_2"/>
    <property type="match status" value="1"/>
</dbReference>
<evidence type="ECO:0000256" key="8">
    <source>
        <dbReference type="HAMAP-Rule" id="MF_00473"/>
    </source>
</evidence>
<dbReference type="SUPFAM" id="SSF53697">
    <property type="entry name" value="SIS domain"/>
    <property type="match status" value="1"/>
</dbReference>
<dbReference type="AlphaFoldDB" id="A0A2P2D3F0"/>
<dbReference type="NCBIfam" id="NF010697">
    <property type="entry name" value="PRK14097.1"/>
    <property type="match status" value="1"/>
</dbReference>
<keyword evidence="5 8" id="KW-0324">Glycolysis</keyword>
<comment type="catalytic activity">
    <reaction evidence="7 8 9">
        <text>alpha-D-glucose 6-phosphate = beta-D-fructose 6-phosphate</text>
        <dbReference type="Rhea" id="RHEA:11816"/>
        <dbReference type="ChEBI" id="CHEBI:57634"/>
        <dbReference type="ChEBI" id="CHEBI:58225"/>
        <dbReference type="EC" id="5.3.1.9"/>
    </reaction>
</comment>
<dbReference type="CDD" id="cd05016">
    <property type="entry name" value="SIS_PGI_2"/>
    <property type="match status" value="1"/>
</dbReference>
<keyword evidence="11" id="KW-1185">Reference proteome</keyword>
<feature type="active site" evidence="8">
    <location>
        <position position="423"/>
    </location>
</feature>
<dbReference type="PANTHER" id="PTHR11469">
    <property type="entry name" value="GLUCOSE-6-PHOSPHATE ISOMERASE"/>
    <property type="match status" value="1"/>
</dbReference>
<sequence length="447" mass="49243">MVAFSLEINDRFASEFADPKTFELLLKESGTALQNLLSGKSPGSEFLGWVQLPREIQKSELERIHSEAQRFRKQSETIVVIGIGGSYLGAKAVIEASKPYFKTPSLGSPEIVYAGHHLDARYHSELLEYLENKEFSINVVSKSGTTTEPALAFRLLWDLTKKKYGAKAKDRIVATTDSSKGALRKMSDELGFTTFSIPDNVGGRYSVLTPVGLFPIAASGVDIFSFCKGFSEASDFLISETSPHKNTACIYSAYRNLFYRSGKKIEVIANYNPSIRTLTEWWKQLFGESEGKQGKGIFPASVELTTDLHSLGQYLQEGERNIFETVLYSKNTGAKVLVPKDGDDLDGLNFLASKNLEEVNLQAFLGTLVAHSEGGIPCLEILFPDTGPNSLGQIMYFFELACGISGNVLGVNPFDQPGVEAYKKNMFALLGKPGFENLRESLRKKGV</sequence>
<keyword evidence="4 8" id="KW-0963">Cytoplasm</keyword>
<evidence type="ECO:0000313" key="11">
    <source>
        <dbReference type="Proteomes" id="UP000245076"/>
    </source>
</evidence>
<dbReference type="GO" id="GO:0006096">
    <property type="term" value="P:glycolytic process"/>
    <property type="evidence" value="ECO:0007669"/>
    <property type="project" value="UniProtKB-UniRule"/>
</dbReference>
<evidence type="ECO:0000313" key="10">
    <source>
        <dbReference type="EMBL" id="GBF39183.1"/>
    </source>
</evidence>
<dbReference type="EMBL" id="BFAY01000011">
    <property type="protein sequence ID" value="GBF39183.1"/>
    <property type="molecule type" value="Genomic_DNA"/>
</dbReference>
<evidence type="ECO:0000256" key="2">
    <source>
        <dbReference type="ARBA" id="ARBA00006604"/>
    </source>
</evidence>
<dbReference type="GO" id="GO:0048029">
    <property type="term" value="F:monosaccharide binding"/>
    <property type="evidence" value="ECO:0007669"/>
    <property type="project" value="TreeGrafter"/>
</dbReference>
<dbReference type="PANTHER" id="PTHR11469:SF1">
    <property type="entry name" value="GLUCOSE-6-PHOSPHATE ISOMERASE"/>
    <property type="match status" value="1"/>
</dbReference>
<evidence type="ECO:0000256" key="4">
    <source>
        <dbReference type="ARBA" id="ARBA00022490"/>
    </source>
</evidence>
<comment type="pathway">
    <text evidence="1 8 9">Carbohydrate degradation; glycolysis; D-glyceraldehyde 3-phosphate and glycerone phosphate from D-glucose: step 2/4.</text>
</comment>
<dbReference type="InterPro" id="IPR018189">
    <property type="entry name" value="Phosphoglucose_isomerase_CS"/>
</dbReference>
<comment type="caution">
    <text evidence="10">The sequence shown here is derived from an EMBL/GenBank/DDBJ whole genome shotgun (WGS) entry which is preliminary data.</text>
</comment>
<dbReference type="Gene3D" id="3.40.50.10490">
    <property type="entry name" value="Glucose-6-phosphate isomerase like protein, domain 1"/>
    <property type="match status" value="2"/>
</dbReference>
<dbReference type="CDD" id="cd05015">
    <property type="entry name" value="SIS_PGI_1"/>
    <property type="match status" value="1"/>
</dbReference>
<evidence type="ECO:0000256" key="3">
    <source>
        <dbReference type="ARBA" id="ARBA00022432"/>
    </source>
</evidence>
<comment type="similarity">
    <text evidence="2 8 9">Belongs to the GPI family.</text>
</comment>
<dbReference type="GO" id="GO:0097367">
    <property type="term" value="F:carbohydrate derivative binding"/>
    <property type="evidence" value="ECO:0007669"/>
    <property type="project" value="InterPro"/>
</dbReference>
<dbReference type="EC" id="5.3.1.9" evidence="8"/>
<dbReference type="UniPathway" id="UPA00109">
    <property type="reaction ID" value="UER00181"/>
</dbReference>
<dbReference type="PROSITE" id="PS51463">
    <property type="entry name" value="P_GLUCOSE_ISOMERASE_3"/>
    <property type="match status" value="1"/>
</dbReference>
<comment type="pathway">
    <text evidence="8">Carbohydrate biosynthesis; gluconeogenesis.</text>
</comment>
<dbReference type="InterPro" id="IPR001672">
    <property type="entry name" value="G6P_Isomerase"/>
</dbReference>
<dbReference type="PRINTS" id="PR00662">
    <property type="entry name" value="G6PISOMERASE"/>
</dbReference>
<dbReference type="FunFam" id="3.40.50.10490:FF:000016">
    <property type="entry name" value="Glucose-6-phosphate isomerase"/>
    <property type="match status" value="1"/>
</dbReference>
<proteinExistence type="inferred from homology"/>
<dbReference type="HAMAP" id="MF_00473">
    <property type="entry name" value="G6P_isomerase"/>
    <property type="match status" value="1"/>
</dbReference>
<comment type="subcellular location">
    <subcellularLocation>
        <location evidence="8">Cytoplasm</location>
    </subcellularLocation>
</comment>
<accession>A0A2P2D3F0</accession>
<evidence type="ECO:0000256" key="7">
    <source>
        <dbReference type="ARBA" id="ARBA00029321"/>
    </source>
</evidence>
<gene>
    <name evidence="8 10" type="primary">pgi</name>
    <name evidence="10" type="ORF">LPTSP1_21800</name>
</gene>
<dbReference type="Proteomes" id="UP000245076">
    <property type="component" value="Unassembled WGS sequence"/>
</dbReference>
<dbReference type="InterPro" id="IPR046348">
    <property type="entry name" value="SIS_dom_sf"/>
</dbReference>